<dbReference type="InterPro" id="IPR022700">
    <property type="entry name" value="CLIP"/>
</dbReference>
<proteinExistence type="inferred from homology"/>
<dbReference type="GO" id="GO:0006508">
    <property type="term" value="P:proteolysis"/>
    <property type="evidence" value="ECO:0007669"/>
    <property type="project" value="UniProtKB-KW"/>
</dbReference>
<dbReference type="OrthoDB" id="9981647at2759"/>
<dbReference type="AlphaFoldDB" id="A0A7G3AZ79"/>
<dbReference type="RefSeq" id="XP_055676500.1">
    <property type="nucleotide sequence ID" value="XM_055820525.1"/>
</dbReference>
<dbReference type="GeneID" id="129785867"/>
<dbReference type="PROSITE" id="PS00135">
    <property type="entry name" value="TRYPSIN_SER"/>
    <property type="match status" value="1"/>
</dbReference>
<feature type="chain" id="PRO_5029033226" description="CLIP domain-containing serine protease" evidence="12">
    <location>
        <begin position="28"/>
        <end position="402"/>
    </location>
</feature>
<dbReference type="InterPro" id="IPR018114">
    <property type="entry name" value="TRYPSIN_HIS"/>
</dbReference>
<comment type="domain">
    <text evidence="12">The clip domain consists of 35-55 residues which are 'knitted' together usually by 3 conserved disulfide bonds forming a clip-like compact structure.</text>
</comment>
<keyword evidence="5 11" id="KW-0378">Hydrolase</keyword>
<feature type="domain" description="Clip" evidence="14">
    <location>
        <begin position="33"/>
        <end position="84"/>
    </location>
</feature>
<evidence type="ECO:0000256" key="9">
    <source>
        <dbReference type="ARBA" id="ARBA00023180"/>
    </source>
</evidence>
<keyword evidence="9" id="KW-0325">Glycoprotein</keyword>
<evidence type="ECO:0000256" key="5">
    <source>
        <dbReference type="ARBA" id="ARBA00022801"/>
    </source>
</evidence>
<evidence type="ECO:0000256" key="6">
    <source>
        <dbReference type="ARBA" id="ARBA00022825"/>
    </source>
</evidence>
<sequence>MWDYFRARVKIWSIFLILFLQLSHTNSESILRGCDIPNQDERGVCRPTSDCKAYRELLNERPLKSDKINFLKQLQCNEENSVCCTNEEKYENPAIENDPSTKKERAHTVSFETRFGGDELPTLKECGNFLGNKIIGGEIAGIDDYPWTALLVYESSAGSKPQFGCGGGLISRNYVLTAAHCVTGPITETKGSLMRVRLGEYNTETAEDCIQEVDGLDCADPPVDIDVMKVIPHPDYSSDTRHKYHDIALIQLAKATNYTDFIQPICLPMNDLATGIMNGNSLTVAGWGRTDMFRETRGFQPSPVKLFVKLPIIDISACSRAYRPSRLVLGPGQVCAGGKKSEDTCPGDSGSPLMYFSRKDGKWVCSGVVSLGLDECGTDGIPGVYTRVDTYMPWILSTIGAD</sequence>
<dbReference type="SMART" id="SM00020">
    <property type="entry name" value="Tryp_SPc"/>
    <property type="match status" value="1"/>
</dbReference>
<evidence type="ECO:0000256" key="7">
    <source>
        <dbReference type="ARBA" id="ARBA00023145"/>
    </source>
</evidence>
<dbReference type="VEuPathDB" id="VectorBase:LLONM1_007328"/>
<keyword evidence="2 12" id="KW-0964">Secreted</keyword>
<dbReference type="EMBL" id="GITU01008220">
    <property type="protein sequence ID" value="MBC1176923.1"/>
    <property type="molecule type" value="Transcribed_RNA"/>
</dbReference>
<dbReference type="InterPro" id="IPR001314">
    <property type="entry name" value="Peptidase_S1A"/>
</dbReference>
<keyword evidence="6 11" id="KW-0720">Serine protease</keyword>
<evidence type="ECO:0000256" key="4">
    <source>
        <dbReference type="ARBA" id="ARBA00022729"/>
    </source>
</evidence>
<dbReference type="FunFam" id="2.40.10.10:FF:000146">
    <property type="entry name" value="Serine protease 53"/>
    <property type="match status" value="1"/>
</dbReference>
<keyword evidence="8" id="KW-1015">Disulfide bond</keyword>
<evidence type="ECO:0000256" key="2">
    <source>
        <dbReference type="ARBA" id="ARBA00022525"/>
    </source>
</evidence>
<dbReference type="PROSITE" id="PS00134">
    <property type="entry name" value="TRYPSIN_HIS"/>
    <property type="match status" value="1"/>
</dbReference>
<dbReference type="GO" id="GO:0004252">
    <property type="term" value="F:serine-type endopeptidase activity"/>
    <property type="evidence" value="ECO:0007669"/>
    <property type="project" value="UniProtKB-UniRule"/>
</dbReference>
<dbReference type="InterPro" id="IPR038565">
    <property type="entry name" value="CLIP_sf"/>
</dbReference>
<dbReference type="PRINTS" id="PR00722">
    <property type="entry name" value="CHYMOTRYPSIN"/>
</dbReference>
<dbReference type="Gene3D" id="2.40.10.10">
    <property type="entry name" value="Trypsin-like serine proteases"/>
    <property type="match status" value="2"/>
</dbReference>
<keyword evidence="3 11" id="KW-0645">Protease</keyword>
<dbReference type="InterPro" id="IPR051487">
    <property type="entry name" value="Ser/Thr_Proteases_Immune/Dev"/>
</dbReference>
<dbReference type="SMART" id="SM00680">
    <property type="entry name" value="CLIP"/>
    <property type="match status" value="1"/>
</dbReference>
<evidence type="ECO:0000256" key="10">
    <source>
        <dbReference type="ARBA" id="ARBA00024195"/>
    </source>
</evidence>
<keyword evidence="7" id="KW-0865">Zymogen</keyword>
<dbReference type="SUPFAM" id="SSF50494">
    <property type="entry name" value="Trypsin-like serine proteases"/>
    <property type="match status" value="1"/>
</dbReference>
<dbReference type="InterPro" id="IPR001254">
    <property type="entry name" value="Trypsin_dom"/>
</dbReference>
<dbReference type="Pfam" id="PF00089">
    <property type="entry name" value="Trypsin"/>
    <property type="match status" value="1"/>
</dbReference>
<dbReference type="InterPro" id="IPR009003">
    <property type="entry name" value="Peptidase_S1_PA"/>
</dbReference>
<evidence type="ECO:0000259" key="14">
    <source>
        <dbReference type="PROSITE" id="PS51888"/>
    </source>
</evidence>
<dbReference type="Pfam" id="PF12032">
    <property type="entry name" value="CLIP"/>
    <property type="match status" value="1"/>
</dbReference>
<evidence type="ECO:0000313" key="15">
    <source>
        <dbReference type="EMBL" id="MBC1176923.1"/>
    </source>
</evidence>
<dbReference type="CDD" id="cd00190">
    <property type="entry name" value="Tryp_SPc"/>
    <property type="match status" value="1"/>
</dbReference>
<organism evidence="15">
    <name type="scientific">Lutzomyia longipalpis</name>
    <name type="common">Sand fly</name>
    <dbReference type="NCBI Taxonomy" id="7200"/>
    <lineage>
        <taxon>Eukaryota</taxon>
        <taxon>Metazoa</taxon>
        <taxon>Ecdysozoa</taxon>
        <taxon>Arthropoda</taxon>
        <taxon>Hexapoda</taxon>
        <taxon>Insecta</taxon>
        <taxon>Pterygota</taxon>
        <taxon>Neoptera</taxon>
        <taxon>Endopterygota</taxon>
        <taxon>Diptera</taxon>
        <taxon>Nematocera</taxon>
        <taxon>Psychodoidea</taxon>
        <taxon>Psychodidae</taxon>
        <taxon>Lutzomyia</taxon>
        <taxon>Lutzomyia</taxon>
    </lineage>
</organism>
<feature type="domain" description="Peptidase S1" evidence="13">
    <location>
        <begin position="134"/>
        <end position="400"/>
    </location>
</feature>
<evidence type="ECO:0000259" key="13">
    <source>
        <dbReference type="PROSITE" id="PS50240"/>
    </source>
</evidence>
<accession>A0A7G3AZ79</accession>
<evidence type="ECO:0000256" key="12">
    <source>
        <dbReference type="RuleBase" id="RU366078"/>
    </source>
</evidence>
<comment type="subcellular location">
    <subcellularLocation>
        <location evidence="1 12">Secreted</location>
    </subcellularLocation>
</comment>
<dbReference type="InterPro" id="IPR043504">
    <property type="entry name" value="Peptidase_S1_PA_chymotrypsin"/>
</dbReference>
<dbReference type="PROSITE" id="PS50240">
    <property type="entry name" value="TRYPSIN_DOM"/>
    <property type="match status" value="1"/>
</dbReference>
<evidence type="ECO:0000256" key="8">
    <source>
        <dbReference type="ARBA" id="ARBA00023157"/>
    </source>
</evidence>
<feature type="signal peptide" evidence="12">
    <location>
        <begin position="1"/>
        <end position="27"/>
    </location>
</feature>
<dbReference type="GO" id="GO:0005576">
    <property type="term" value="C:extracellular region"/>
    <property type="evidence" value="ECO:0007669"/>
    <property type="project" value="UniProtKB-SubCell"/>
</dbReference>
<evidence type="ECO:0000256" key="3">
    <source>
        <dbReference type="ARBA" id="ARBA00022670"/>
    </source>
</evidence>
<evidence type="ECO:0000256" key="11">
    <source>
        <dbReference type="RuleBase" id="RU363034"/>
    </source>
</evidence>
<dbReference type="PANTHER" id="PTHR24256">
    <property type="entry name" value="TRYPTASE-RELATED"/>
    <property type="match status" value="1"/>
</dbReference>
<dbReference type="KEGG" id="lll:129785867"/>
<comment type="similarity">
    <text evidence="10 12">Belongs to the peptidase S1 family. CLIP subfamily.</text>
</comment>
<dbReference type="PROSITE" id="PS51888">
    <property type="entry name" value="CLIP"/>
    <property type="match status" value="1"/>
</dbReference>
<keyword evidence="4 12" id="KW-0732">Signal</keyword>
<dbReference type="EC" id="3.4.21.-" evidence="11"/>
<dbReference type="InterPro" id="IPR033116">
    <property type="entry name" value="TRYPSIN_SER"/>
</dbReference>
<reference evidence="15" key="1">
    <citation type="journal article" date="2020" name="BMC">
        <title>Leishmania infection induces a limited differential gene expression in the sand fly midgut.</title>
        <authorList>
            <person name="Coutinho-Abreu I.V."/>
            <person name="Serafim T.D."/>
            <person name="Meneses C."/>
            <person name="Kamhawi S."/>
            <person name="Oliveira F."/>
            <person name="Valenzuela J.G."/>
        </authorList>
    </citation>
    <scope>NUCLEOTIDE SEQUENCE</scope>
    <source>
        <strain evidence="15">Jacobina</strain>
        <tissue evidence="15">Midgut</tissue>
    </source>
</reference>
<name>A0A7G3AZ79_LUTLO</name>
<protein>
    <recommendedName>
        <fullName evidence="12">CLIP domain-containing serine protease</fullName>
        <ecNumber evidence="11">3.4.21.-</ecNumber>
    </recommendedName>
</protein>
<dbReference type="Gene3D" id="3.30.1640.30">
    <property type="match status" value="1"/>
</dbReference>
<evidence type="ECO:0000256" key="1">
    <source>
        <dbReference type="ARBA" id="ARBA00004613"/>
    </source>
</evidence>